<evidence type="ECO:0000313" key="2">
    <source>
        <dbReference type="Proteomes" id="UP000010364"/>
    </source>
</evidence>
<accession>L0L951</accession>
<dbReference type="OrthoDB" id="32226at10239"/>
<dbReference type="EMBL" id="JX238501">
    <property type="protein sequence ID" value="AGB62658.1"/>
    <property type="molecule type" value="Genomic_DNA"/>
</dbReference>
<sequence>MTMMDEIVKARKAIERYLLSNLEETMDYINVVYPYDYYPLQDVQAYRNTNEVIDELFEKPSEALNATRSGNYKAHLPYFFFSGNQLCSTSARNQELAIEKHITDIALTLVSYADELEFNFTDELKSLINDRKKYEQE</sequence>
<dbReference type="KEGG" id="vg:14516199"/>
<dbReference type="RefSeq" id="YP_007349251.1">
    <property type="nucleotide sequence ID" value="NC_020081.2"/>
</dbReference>
<proteinExistence type="predicted"/>
<dbReference type="GeneID" id="14516199"/>
<reference evidence="1" key="1">
    <citation type="submission" date="2013-11" db="EMBL/GenBank/DDBJ databases">
        <title>Discovery of phiAGATE novel phage infecting Bacillus pumilus leads to new insights in phylogeny of subfamily Spounavirinae.</title>
        <authorList>
            <person name="Barylski J."/>
            <person name="Nowicki G."/>
            <person name="Gozdzicka-Jozefiak A."/>
        </authorList>
    </citation>
    <scope>NUCLEOTIDE SEQUENCE [LARGE SCALE GENOMIC DNA]</scope>
</reference>
<dbReference type="Proteomes" id="UP000010364">
    <property type="component" value="Segment"/>
</dbReference>
<protein>
    <submittedName>
        <fullName evidence="1">Uncharacterized protein</fullName>
    </submittedName>
</protein>
<keyword evidence="2" id="KW-1185">Reference proteome</keyword>
<evidence type="ECO:0000313" key="1">
    <source>
        <dbReference type="EMBL" id="AGB62658.1"/>
    </source>
</evidence>
<organism evidence="1 2">
    <name type="scientific">Bacillus phage phiAGATE</name>
    <dbReference type="NCBI Taxonomy" id="1204533"/>
    <lineage>
        <taxon>Viruses</taxon>
        <taxon>Duplodnaviria</taxon>
        <taxon>Heunggongvirae</taxon>
        <taxon>Uroviricota</taxon>
        <taxon>Caudoviricetes</taxon>
        <taxon>Herelleviridae</taxon>
        <taxon>Bastillevirinae</taxon>
        <taxon>Agatevirus</taxon>
        <taxon>Agatevirus agate</taxon>
    </lineage>
</organism>
<name>L0L951_9CAUD</name>